<dbReference type="HOGENOM" id="CLU_2741337_0_0_1"/>
<reference evidence="1" key="1">
    <citation type="submission" date="2013-07" db="EMBL/GenBank/DDBJ databases">
        <title>The genome of an arbuscular mycorrhizal fungus provides insights into the evolution of the oldest plant symbiosis.</title>
        <authorList>
            <consortium name="DOE Joint Genome Institute"/>
            <person name="Tisserant E."/>
            <person name="Malbreil M."/>
            <person name="Kuo A."/>
            <person name="Kohler A."/>
            <person name="Symeonidi A."/>
            <person name="Balestrini R."/>
            <person name="Charron P."/>
            <person name="Duensing N."/>
            <person name="Frei-dit-Frey N."/>
            <person name="Gianinazzi-Pearson V."/>
            <person name="Gilbert B."/>
            <person name="Handa Y."/>
            <person name="Hijri M."/>
            <person name="Kaul R."/>
            <person name="Kawaguchi M."/>
            <person name="Krajinski F."/>
            <person name="Lammers P."/>
            <person name="Lapierre D."/>
            <person name="Masclaux F.G."/>
            <person name="Murat C."/>
            <person name="Morin E."/>
            <person name="Ndikumana S."/>
            <person name="Pagni M."/>
            <person name="Petitpierre D."/>
            <person name="Requena N."/>
            <person name="Rosikiewicz P."/>
            <person name="Riley R."/>
            <person name="Saito K."/>
            <person name="San Clemente H."/>
            <person name="Shapiro H."/>
            <person name="van Tuinen D."/>
            <person name="Becard G."/>
            <person name="Bonfante P."/>
            <person name="Paszkowski U."/>
            <person name="Shachar-Hill Y."/>
            <person name="Young J.P."/>
            <person name="Sanders I.R."/>
            <person name="Henrissat B."/>
            <person name="Rensing S.A."/>
            <person name="Grigoriev I.V."/>
            <person name="Corradi N."/>
            <person name="Roux C."/>
            <person name="Martin F."/>
        </authorList>
    </citation>
    <scope>NUCLEOTIDE SEQUENCE</scope>
    <source>
        <strain evidence="1">DAOM 197198</strain>
    </source>
</reference>
<protein>
    <submittedName>
        <fullName evidence="1">Uncharacterized protein</fullName>
    </submittedName>
</protein>
<name>U9TJW0_RHIID</name>
<dbReference type="EMBL" id="KI290005">
    <property type="protein sequence ID" value="ESA07717.1"/>
    <property type="molecule type" value="Genomic_DNA"/>
</dbReference>
<proteinExistence type="predicted"/>
<accession>U9TJW0</accession>
<evidence type="ECO:0000313" key="1">
    <source>
        <dbReference type="EMBL" id="ESA07717.1"/>
    </source>
</evidence>
<dbReference type="AlphaFoldDB" id="U9TJW0"/>
<organism evidence="1">
    <name type="scientific">Rhizophagus irregularis (strain DAOM 181602 / DAOM 197198 / MUCL 43194)</name>
    <name type="common">Arbuscular mycorrhizal fungus</name>
    <name type="synonym">Glomus intraradices</name>
    <dbReference type="NCBI Taxonomy" id="747089"/>
    <lineage>
        <taxon>Eukaryota</taxon>
        <taxon>Fungi</taxon>
        <taxon>Fungi incertae sedis</taxon>
        <taxon>Mucoromycota</taxon>
        <taxon>Glomeromycotina</taxon>
        <taxon>Glomeromycetes</taxon>
        <taxon>Glomerales</taxon>
        <taxon>Glomeraceae</taxon>
        <taxon>Rhizophagus</taxon>
    </lineage>
</organism>
<sequence>MPYALPALYASERETKREEAKKPKKIISNYPIFHIFLSSNDAAKRSSIDYHNEGRAKSIVGWSRIDIKFDD</sequence>
<gene>
    <name evidence="1" type="ORF">GLOINDRAFT_32540</name>
</gene>